<evidence type="ECO:0000313" key="2">
    <source>
        <dbReference type="EMBL" id="RZG64140.1"/>
    </source>
</evidence>
<comment type="caution">
    <text evidence="2">The sequence shown here is derived from an EMBL/GenBank/DDBJ whole genome shotgun (WGS) entry which is preliminary data.</text>
</comment>
<accession>A0A4Q7AM99</accession>
<organism evidence="2 3">
    <name type="scientific">Acinetobacter bouvetii</name>
    <dbReference type="NCBI Taxonomy" id="202951"/>
    <lineage>
        <taxon>Bacteria</taxon>
        <taxon>Pseudomonadati</taxon>
        <taxon>Pseudomonadota</taxon>
        <taxon>Gammaproteobacteria</taxon>
        <taxon>Moraxellales</taxon>
        <taxon>Moraxellaceae</taxon>
        <taxon>Acinetobacter</taxon>
    </lineage>
</organism>
<gene>
    <name evidence="2" type="ORF">EXE25_17545</name>
</gene>
<protein>
    <submittedName>
        <fullName evidence="2">Uncharacterized protein</fullName>
    </submittedName>
</protein>
<dbReference type="RefSeq" id="WP_130148506.1">
    <property type="nucleotide sequence ID" value="NZ_SGSU01000027.1"/>
</dbReference>
<dbReference type="AlphaFoldDB" id="A0A4Q7AM99"/>
<proteinExistence type="predicted"/>
<sequence>MKFKAEEKVVFVSKRRSSRIWVVEGDTNWRPNHILLSKDGKGPLEPVHENDVRAATQEEIDAGARK</sequence>
<reference evidence="2 3" key="1">
    <citation type="submission" date="2019-02" db="EMBL/GenBank/DDBJ databases">
        <title>The Batch Genome Submission of Acinetobacter spp. strains.</title>
        <authorList>
            <person name="Qin J."/>
            <person name="Hu Y."/>
            <person name="Ye H."/>
            <person name="Wei L."/>
            <person name="Feng Y."/>
            <person name="Zong Z."/>
        </authorList>
    </citation>
    <scope>NUCLEOTIDE SEQUENCE [LARGE SCALE GENOMIC DNA]</scope>
    <source>
        <strain evidence="2 3">WCHABo060081</strain>
    </source>
</reference>
<name>A0A4Q7AM99_9GAMM</name>
<evidence type="ECO:0000313" key="3">
    <source>
        <dbReference type="Proteomes" id="UP000293483"/>
    </source>
</evidence>
<dbReference type="EMBL" id="SGSU01000027">
    <property type="protein sequence ID" value="RZG64140.1"/>
    <property type="molecule type" value="Genomic_DNA"/>
</dbReference>
<feature type="compositionally biased region" description="Basic and acidic residues" evidence="1">
    <location>
        <begin position="37"/>
        <end position="52"/>
    </location>
</feature>
<feature type="region of interest" description="Disordered" evidence="1">
    <location>
        <begin position="37"/>
        <end position="66"/>
    </location>
</feature>
<evidence type="ECO:0000256" key="1">
    <source>
        <dbReference type="SAM" id="MobiDB-lite"/>
    </source>
</evidence>
<dbReference type="Proteomes" id="UP000293483">
    <property type="component" value="Unassembled WGS sequence"/>
</dbReference>